<sequence>MQFAETLGHWMEALFFSMTTRPSTPIQQCLQKNDFNSMDTQKTNGYIHTQMARQKTHLKMEAAAYIYSGQMEQLRKDHYPQVFTARTTKQNWKQSRRH</sequence>
<organism evidence="1 2">
    <name type="scientific">Elysia marginata</name>
    <dbReference type="NCBI Taxonomy" id="1093978"/>
    <lineage>
        <taxon>Eukaryota</taxon>
        <taxon>Metazoa</taxon>
        <taxon>Spiralia</taxon>
        <taxon>Lophotrochozoa</taxon>
        <taxon>Mollusca</taxon>
        <taxon>Gastropoda</taxon>
        <taxon>Heterobranchia</taxon>
        <taxon>Euthyneura</taxon>
        <taxon>Panpulmonata</taxon>
        <taxon>Sacoglossa</taxon>
        <taxon>Placobranchoidea</taxon>
        <taxon>Plakobranchidae</taxon>
        <taxon>Elysia</taxon>
    </lineage>
</organism>
<dbReference type="Proteomes" id="UP000762676">
    <property type="component" value="Unassembled WGS sequence"/>
</dbReference>
<protein>
    <submittedName>
        <fullName evidence="1">Uncharacterized protein</fullName>
    </submittedName>
</protein>
<gene>
    <name evidence="1" type="ORF">ElyMa_001371100</name>
</gene>
<reference evidence="1 2" key="1">
    <citation type="journal article" date="2021" name="Elife">
        <title>Chloroplast acquisition without the gene transfer in kleptoplastic sea slugs, Plakobranchus ocellatus.</title>
        <authorList>
            <person name="Maeda T."/>
            <person name="Takahashi S."/>
            <person name="Yoshida T."/>
            <person name="Shimamura S."/>
            <person name="Takaki Y."/>
            <person name="Nagai Y."/>
            <person name="Toyoda A."/>
            <person name="Suzuki Y."/>
            <person name="Arimoto A."/>
            <person name="Ishii H."/>
            <person name="Satoh N."/>
            <person name="Nishiyama T."/>
            <person name="Hasebe M."/>
            <person name="Maruyama T."/>
            <person name="Minagawa J."/>
            <person name="Obokata J."/>
            <person name="Shigenobu S."/>
        </authorList>
    </citation>
    <scope>NUCLEOTIDE SEQUENCE [LARGE SCALE GENOMIC DNA]</scope>
</reference>
<comment type="caution">
    <text evidence="1">The sequence shown here is derived from an EMBL/GenBank/DDBJ whole genome shotgun (WGS) entry which is preliminary data.</text>
</comment>
<dbReference type="EMBL" id="BMAT01002721">
    <property type="protein sequence ID" value="GFS12447.1"/>
    <property type="molecule type" value="Genomic_DNA"/>
</dbReference>
<accession>A0AAV4IUQ0</accession>
<proteinExistence type="predicted"/>
<name>A0AAV4IUQ0_9GAST</name>
<dbReference type="AlphaFoldDB" id="A0AAV4IUQ0"/>
<evidence type="ECO:0000313" key="1">
    <source>
        <dbReference type="EMBL" id="GFS12447.1"/>
    </source>
</evidence>
<evidence type="ECO:0000313" key="2">
    <source>
        <dbReference type="Proteomes" id="UP000762676"/>
    </source>
</evidence>
<keyword evidence="2" id="KW-1185">Reference proteome</keyword>